<dbReference type="SMART" id="SM00717">
    <property type="entry name" value="SANT"/>
    <property type="match status" value="4"/>
</dbReference>
<protein>
    <submittedName>
        <fullName evidence="4 5">Uncharacterized protein LOC112058323</fullName>
    </submittedName>
</protein>
<evidence type="ECO:0000313" key="4">
    <source>
        <dbReference type="RefSeq" id="XP_023954831.2"/>
    </source>
</evidence>
<dbReference type="Pfam" id="PF13837">
    <property type="entry name" value="Myb_DNA-bind_4"/>
    <property type="match status" value="1"/>
</dbReference>
<dbReference type="GeneID" id="112058323"/>
<feature type="region of interest" description="Disordered" evidence="1">
    <location>
        <begin position="530"/>
        <end position="556"/>
    </location>
</feature>
<evidence type="ECO:0000313" key="5">
    <source>
        <dbReference type="RefSeq" id="XP_052745198.1"/>
    </source>
</evidence>
<dbReference type="RefSeq" id="XP_052745198.1">
    <property type="nucleotide sequence ID" value="XM_052889238.1"/>
</dbReference>
<evidence type="ECO:0000259" key="2">
    <source>
        <dbReference type="SMART" id="SM00717"/>
    </source>
</evidence>
<evidence type="ECO:0000313" key="3">
    <source>
        <dbReference type="Proteomes" id="UP001652582"/>
    </source>
</evidence>
<feature type="domain" description="Myb-like" evidence="2">
    <location>
        <begin position="657"/>
        <end position="714"/>
    </location>
</feature>
<feature type="domain" description="Myb-like" evidence="2">
    <location>
        <begin position="70"/>
        <end position="130"/>
    </location>
</feature>
<dbReference type="KEGG" id="bany:112058323"/>
<sequence length="1096" mass="130518">MAQSIVVKTEVQPNGDILLFYVDEHNADPGILNSNLPDEHILPHSYMVEDFVDEDSPDEYAIAQATELVARERWQEEDIKRLITFFIDNKETFLSGTTRKIHLWVVACKTMLTDKKPISCEAKLNTLKKKYAQLCIDKLKGINITWPFFDLCHQAFFDDNYVRMCLNDASQTPVVVNLPTQNVVNQDGVVFVKKVNTDQTKDEKVEEMLKLYLKYKKMYQKNHNMPRGMWDTIATELGQESAEYWQKRFLNYKQHYIRMIHKRNEVGEEGINWPYISYFDQIYGDDMDFQKKFFQDDSKPDADVVIENLHNIWNDLEKTFLVKYYFDCFNEYQDPTIPKKFLWKEVGRLIDKLPDMCKQKYEELKSAHFDKLLKGEYNLLERLPIDILFDNIIAKEVEIEIEKYCDKPITWTLDEIDEFVQYLYNNCDMVKDSVCYFVCWAVLAKKFQKSIHSCKTQWDELTSLYKSVLNDKKEYPDMQLTWRYIDLFDRIFDYGMDSNLFHGYKKNEDKTLVDKPLKLGAKRITIKSENELENRQSSEDEESYDDRGFTKRTKKGNGDAKAFKILEYHLKNKEKFASSQYKKLALWEVLAKQIGVSAAECAHRFRNFKQVYTGYVQREINKPEKPIIWPYYSLCKKVFGYRAIKTKLKHGKMDSDDAEDWTAKEIKQLINYFARYYCLFIDDVEDKTKWTDLAKELGRSPLCCCEKFLELRKSYRKLKTMKTRRPDVKVSWKYFNMMDEIYKKGAQDVEILEDMEVENGYDCDLPQEDDYQCIIVMPDGEDVDNTQILIQNDNQMNEFDDIKIKTEYKQIVTKWNRRSKTKLLSLYLKYLKSHEEINTREMWTMIASQMEEKTPISCKKMYLKLKLLLNEDKRTPYHNLLEKILAIKPEFKKASKNQDLDSIKIFKDVQIDDEKVHKALRYYLLNLEDFISPKFEKKYLWTELAKYISEPVVKVFHKINYLKETFNGDLYTPFKETLHDIINKENALKDAIMNDLPTLDEEDTTETWSDLEIERLLTWYLAHLDKFKNPKFVRSYLWMEASDILKKSPLVCSKKMLEIRSQYRTMVKESPEELDNWKFYNLCQRIYGTGKKSLNG</sequence>
<feature type="domain" description="Myb-like" evidence="2">
    <location>
        <begin position="309"/>
        <end position="367"/>
    </location>
</feature>
<dbReference type="OrthoDB" id="6475849at2759"/>
<evidence type="ECO:0000256" key="1">
    <source>
        <dbReference type="SAM" id="MobiDB-lite"/>
    </source>
</evidence>
<dbReference type="Proteomes" id="UP001652582">
    <property type="component" value="Chromosome 25"/>
</dbReference>
<accession>A0A6J1PAI9</accession>
<proteinExistence type="predicted"/>
<dbReference type="InterPro" id="IPR044822">
    <property type="entry name" value="Myb_DNA-bind_4"/>
</dbReference>
<reference evidence="4 5" key="1">
    <citation type="submission" date="2025-05" db="UniProtKB">
        <authorList>
            <consortium name="RefSeq"/>
        </authorList>
    </citation>
    <scope>IDENTIFICATION</scope>
</reference>
<gene>
    <name evidence="4 5" type="primary">LOC112058323</name>
</gene>
<keyword evidence="3" id="KW-1185">Reference proteome</keyword>
<organism evidence="3 4">
    <name type="scientific">Bicyclus anynana</name>
    <name type="common">Squinting bush brown butterfly</name>
    <dbReference type="NCBI Taxonomy" id="110368"/>
    <lineage>
        <taxon>Eukaryota</taxon>
        <taxon>Metazoa</taxon>
        <taxon>Ecdysozoa</taxon>
        <taxon>Arthropoda</taxon>
        <taxon>Hexapoda</taxon>
        <taxon>Insecta</taxon>
        <taxon>Pterygota</taxon>
        <taxon>Neoptera</taxon>
        <taxon>Endopterygota</taxon>
        <taxon>Lepidoptera</taxon>
        <taxon>Glossata</taxon>
        <taxon>Ditrysia</taxon>
        <taxon>Papilionoidea</taxon>
        <taxon>Nymphalidae</taxon>
        <taxon>Satyrinae</taxon>
        <taxon>Satyrini</taxon>
        <taxon>Mycalesina</taxon>
        <taxon>Bicyclus</taxon>
    </lineage>
</organism>
<name>A0A6J1PAI9_BICAN</name>
<dbReference type="InterPro" id="IPR001005">
    <property type="entry name" value="SANT/Myb"/>
</dbReference>
<feature type="domain" description="Myb-like" evidence="2">
    <location>
        <begin position="811"/>
        <end position="868"/>
    </location>
</feature>
<dbReference type="AlphaFoldDB" id="A0A6J1PAI9"/>
<dbReference type="RefSeq" id="XP_023954831.2">
    <property type="nucleotide sequence ID" value="XM_024099063.2"/>
</dbReference>